<dbReference type="AlphaFoldDB" id="A0A345CT62"/>
<evidence type="ECO:0000256" key="1">
    <source>
        <dbReference type="SAM" id="Coils"/>
    </source>
</evidence>
<dbReference type="RefSeq" id="WP_233480266.1">
    <property type="nucleotide sequence ID" value="NZ_CP013970.1"/>
</dbReference>
<proteinExistence type="predicted"/>
<reference evidence="3" key="1">
    <citation type="submission" date="2016-01" db="EMBL/GenBank/DDBJ databases">
        <authorList>
            <person name="Shapiro L."/>
        </authorList>
    </citation>
    <scope>NUCLEOTIDE SEQUENCE [LARGE SCALE GENOMIC DNA]</scope>
    <source>
        <strain evidence="3">MDcuke</strain>
    </source>
</reference>
<evidence type="ECO:0000313" key="2">
    <source>
        <dbReference type="EMBL" id="AXF76629.1"/>
    </source>
</evidence>
<feature type="coiled-coil region" evidence="1">
    <location>
        <begin position="52"/>
        <end position="79"/>
    </location>
</feature>
<accession>A0A345CT62</accession>
<name>A0A345CT62_9GAMM</name>
<dbReference type="Proteomes" id="UP000264980">
    <property type="component" value="Chromosome"/>
</dbReference>
<keyword evidence="1" id="KW-0175">Coiled coil</keyword>
<protein>
    <submittedName>
        <fullName evidence="2">Uncharacterized protein</fullName>
    </submittedName>
</protein>
<dbReference type="EMBL" id="CP013970">
    <property type="protein sequence ID" value="AXF76629.1"/>
    <property type="molecule type" value="Genomic_DNA"/>
</dbReference>
<sequence length="170" mass="18946">MIEEKGLISRIASAVSGASGALKGAVSAAREIQSMQVDYSVKEKTYDLLDKLMDAQQQQMSLQELLVSAKDRIIELEDEKKQRDEWELTSSSYELFQPMPGTLVYRMEPSEYGNNLPVYFCTSCHNKKIKSVLQASDIQARAGMGRTVIMKCNHCDACYHFPLGLVKAGA</sequence>
<evidence type="ECO:0000313" key="3">
    <source>
        <dbReference type="Proteomes" id="UP000264980"/>
    </source>
</evidence>
<gene>
    <name evidence="2" type="ORF">AV903_12210</name>
</gene>
<organism evidence="2 3">
    <name type="scientific">Erwinia tracheiphila</name>
    <dbReference type="NCBI Taxonomy" id="65700"/>
    <lineage>
        <taxon>Bacteria</taxon>
        <taxon>Pseudomonadati</taxon>
        <taxon>Pseudomonadota</taxon>
        <taxon>Gammaproteobacteria</taxon>
        <taxon>Enterobacterales</taxon>
        <taxon>Erwiniaceae</taxon>
        <taxon>Erwinia</taxon>
    </lineage>
</organism>